<dbReference type="RefSeq" id="WP_405323517.1">
    <property type="nucleotide sequence ID" value="NZ_JAZGZR010000083.1"/>
</dbReference>
<dbReference type="PANTHER" id="PTHR47331">
    <property type="entry name" value="PHD-TYPE DOMAIN-CONTAINING PROTEIN"/>
    <property type="match status" value="1"/>
</dbReference>
<feature type="non-terminal residue" evidence="1">
    <location>
        <position position="411"/>
    </location>
</feature>
<evidence type="ECO:0000313" key="2">
    <source>
        <dbReference type="Proteomes" id="UP001621813"/>
    </source>
</evidence>
<proteinExistence type="predicted"/>
<dbReference type="PANTHER" id="PTHR47331:SF1">
    <property type="entry name" value="GAG-LIKE PROTEIN"/>
    <property type="match status" value="1"/>
</dbReference>
<evidence type="ECO:0008006" key="3">
    <source>
        <dbReference type="Google" id="ProtNLM"/>
    </source>
</evidence>
<dbReference type="EMBL" id="JAZGZR010000083">
    <property type="protein sequence ID" value="MFK7051074.1"/>
    <property type="molecule type" value="Genomic_DNA"/>
</dbReference>
<dbReference type="SUPFAM" id="SSF56672">
    <property type="entry name" value="DNA/RNA polymerases"/>
    <property type="match status" value="1"/>
</dbReference>
<accession>A0ABW8PVI4</accession>
<protein>
    <recommendedName>
        <fullName evidence="3">Peptidase A2 domain-containing protein</fullName>
    </recommendedName>
</protein>
<comment type="caution">
    <text evidence="1">The sequence shown here is derived from an EMBL/GenBank/DDBJ whole genome shotgun (WGS) entry which is preliminary data.</text>
</comment>
<dbReference type="Proteomes" id="UP001621813">
    <property type="component" value="Unassembled WGS sequence"/>
</dbReference>
<keyword evidence="2" id="KW-1185">Reference proteome</keyword>
<evidence type="ECO:0000313" key="1">
    <source>
        <dbReference type="EMBL" id="MFK7051074.1"/>
    </source>
</evidence>
<gene>
    <name evidence="1" type="ORF">V3Q77_14440</name>
</gene>
<sequence>MLPTVKLHVKTASGYYIEARALCDTGAQGCLITTDLVVNYLNLTISPSCAPVRGIGNIPLVVSRGSISLCFKPLYNSFPEVSTSAIVIDVIAGTHPEFEFPNSVFFPNSDFSLADPTYNKPGPIDILLGADVFGALLLQDKIFNFNGLTALSTIFGYIVCGPVAADYGELEPPMTGVSLSRLIEKFWKVEETPQPMIANPLDNECEIFFKSTTSRHTDGRFIVRLPFLNDRPILGESKPTAIRRFLGLEKRLNANPKLRDKYISFMREYIELNHMSAYPFPLPNEHYFIPHHGVFKTGDTSKIRVVFDGSCPSSNGISLNECLHSGPKLQKDISLILLNFRKHVVVFVADIRMMFRMSWVHQDDRKYQLILWRESPSEPLLTYSLNTTTYGLRSSPYVAMRTLLELAEQER</sequence>
<dbReference type="InterPro" id="IPR043502">
    <property type="entry name" value="DNA/RNA_pol_sf"/>
</dbReference>
<reference evidence="1 2" key="1">
    <citation type="submission" date="2024-02" db="EMBL/GenBank/DDBJ databases">
        <title>Comparative Genomic Analysis of Flavobacterium Species Causing Columnaris Disease of Freshwater Fish in Thailand: Insights into Virulence and Resistance Mechanisms.</title>
        <authorList>
            <person name="Nguyen D."/>
            <person name="Chokmangmeepisarn P."/>
            <person name="Khianchaikhan K."/>
            <person name="Morishita M."/>
            <person name="Bunnoy A."/>
            <person name="Rodkhum C."/>
        </authorList>
    </citation>
    <scope>NUCLEOTIDE SEQUENCE [LARGE SCALE GENOMIC DNA]</scope>
    <source>
        <strain evidence="1 2">KCRT2007</strain>
    </source>
</reference>
<organism evidence="1 2">
    <name type="scientific">Flavobacterium davisii</name>
    <dbReference type="NCBI Taxonomy" id="2906077"/>
    <lineage>
        <taxon>Bacteria</taxon>
        <taxon>Pseudomonadati</taxon>
        <taxon>Bacteroidota</taxon>
        <taxon>Flavobacteriia</taxon>
        <taxon>Flavobacteriales</taxon>
        <taxon>Flavobacteriaceae</taxon>
        <taxon>Flavobacterium</taxon>
    </lineage>
</organism>
<name>A0ABW8PVI4_9FLAO</name>